<dbReference type="PANTHER" id="PTHR10963">
    <property type="entry name" value="GLYCOSYL HYDROLASE-RELATED"/>
    <property type="match status" value="1"/>
</dbReference>
<feature type="chain" id="PRO_5041939809" evidence="1">
    <location>
        <begin position="17"/>
        <end position="323"/>
    </location>
</feature>
<comment type="caution">
    <text evidence="3">The sequence shown here is derived from an EMBL/GenBank/DDBJ whole genome shotgun (WGS) entry which is preliminary data.</text>
</comment>
<dbReference type="Pfam" id="PF26113">
    <property type="entry name" value="GH16_XgeA"/>
    <property type="match status" value="1"/>
</dbReference>
<dbReference type="SUPFAM" id="SSF49899">
    <property type="entry name" value="Concanavalin A-like lectins/glucanases"/>
    <property type="match status" value="1"/>
</dbReference>
<sequence length="323" mass="36353">MFAPIFFLCLSTLAVASNLHFLRDTYIGHDFLDTSRWEWETLDDSTHGRVNYVNQSTAIALNLTEADDRTFFMRGDNVRMVSPAERGRNSVRISSFAAYSDSVIVLDLLHMPTGCATWPAFWTLSKAGPWPRGGEIDIIEGVNNNTNNLASLHTTENCNMTQMRDHWQSGTTVSTQCDTKYNFNQGCGVSFSKPKSYGEPFNSNGGGWYVMSRGSYGIFVWFWPRDSYSVPIEISRGFSAIDPNPFLWGQPDAAFPTDNCDYQSHFDPHRIVFDLTFCGDWAGSDPVYSGCPGNCVDFVNNNPSAFREAYWKISSLRVYTPVL</sequence>
<dbReference type="PANTHER" id="PTHR10963:SF24">
    <property type="entry name" value="GLYCOSIDASE C21B10.07-RELATED"/>
    <property type="match status" value="1"/>
</dbReference>
<evidence type="ECO:0000256" key="1">
    <source>
        <dbReference type="SAM" id="SignalP"/>
    </source>
</evidence>
<evidence type="ECO:0000259" key="2">
    <source>
        <dbReference type="PROSITE" id="PS51762"/>
    </source>
</evidence>
<evidence type="ECO:0000313" key="3">
    <source>
        <dbReference type="EMBL" id="KAJ7346553.1"/>
    </source>
</evidence>
<dbReference type="InterPro" id="IPR000757">
    <property type="entry name" value="Beta-glucanase-like"/>
</dbReference>
<dbReference type="EMBL" id="JARIHO010000020">
    <property type="protein sequence ID" value="KAJ7346553.1"/>
    <property type="molecule type" value="Genomic_DNA"/>
</dbReference>
<keyword evidence="1" id="KW-0732">Signal</keyword>
<dbReference type="AlphaFoldDB" id="A0AAD6ZZK3"/>
<dbReference type="Proteomes" id="UP001218218">
    <property type="component" value="Unassembled WGS sequence"/>
</dbReference>
<proteinExistence type="predicted"/>
<dbReference type="InterPro" id="IPR050546">
    <property type="entry name" value="Glycosyl_Hydrlase_16"/>
</dbReference>
<accession>A0AAD6ZZK3</accession>
<dbReference type="PROSITE" id="PS51762">
    <property type="entry name" value="GH16_2"/>
    <property type="match status" value="1"/>
</dbReference>
<name>A0AAD6ZZK3_9AGAR</name>
<keyword evidence="3" id="KW-0378">Hydrolase</keyword>
<protein>
    <submittedName>
        <fullName evidence="3">Glycoside hydrolase family 16 protein</fullName>
    </submittedName>
</protein>
<dbReference type="GO" id="GO:0009251">
    <property type="term" value="P:glucan catabolic process"/>
    <property type="evidence" value="ECO:0007669"/>
    <property type="project" value="TreeGrafter"/>
</dbReference>
<evidence type="ECO:0000313" key="4">
    <source>
        <dbReference type="Proteomes" id="UP001218218"/>
    </source>
</evidence>
<organism evidence="3 4">
    <name type="scientific">Mycena albidolilacea</name>
    <dbReference type="NCBI Taxonomy" id="1033008"/>
    <lineage>
        <taxon>Eukaryota</taxon>
        <taxon>Fungi</taxon>
        <taxon>Dikarya</taxon>
        <taxon>Basidiomycota</taxon>
        <taxon>Agaricomycotina</taxon>
        <taxon>Agaricomycetes</taxon>
        <taxon>Agaricomycetidae</taxon>
        <taxon>Agaricales</taxon>
        <taxon>Marasmiineae</taxon>
        <taxon>Mycenaceae</taxon>
        <taxon>Mycena</taxon>
    </lineage>
</organism>
<keyword evidence="4" id="KW-1185">Reference proteome</keyword>
<reference evidence="3" key="1">
    <citation type="submission" date="2023-03" db="EMBL/GenBank/DDBJ databases">
        <title>Massive genome expansion in bonnet fungi (Mycena s.s.) driven by repeated elements and novel gene families across ecological guilds.</title>
        <authorList>
            <consortium name="Lawrence Berkeley National Laboratory"/>
            <person name="Harder C.B."/>
            <person name="Miyauchi S."/>
            <person name="Viragh M."/>
            <person name="Kuo A."/>
            <person name="Thoen E."/>
            <person name="Andreopoulos B."/>
            <person name="Lu D."/>
            <person name="Skrede I."/>
            <person name="Drula E."/>
            <person name="Henrissat B."/>
            <person name="Morin E."/>
            <person name="Kohler A."/>
            <person name="Barry K."/>
            <person name="LaButti K."/>
            <person name="Morin E."/>
            <person name="Salamov A."/>
            <person name="Lipzen A."/>
            <person name="Mereny Z."/>
            <person name="Hegedus B."/>
            <person name="Baldrian P."/>
            <person name="Stursova M."/>
            <person name="Weitz H."/>
            <person name="Taylor A."/>
            <person name="Grigoriev I.V."/>
            <person name="Nagy L.G."/>
            <person name="Martin F."/>
            <person name="Kauserud H."/>
        </authorList>
    </citation>
    <scope>NUCLEOTIDE SEQUENCE</scope>
    <source>
        <strain evidence="3">CBHHK002</strain>
    </source>
</reference>
<dbReference type="Gene3D" id="2.60.120.200">
    <property type="match status" value="1"/>
</dbReference>
<feature type="signal peptide" evidence="1">
    <location>
        <begin position="1"/>
        <end position="16"/>
    </location>
</feature>
<dbReference type="InterPro" id="IPR013320">
    <property type="entry name" value="ConA-like_dom_sf"/>
</dbReference>
<feature type="domain" description="GH16" evidence="2">
    <location>
        <begin position="35"/>
        <end position="290"/>
    </location>
</feature>
<gene>
    <name evidence="3" type="ORF">DFH08DRAFT_699965</name>
</gene>
<dbReference type="CDD" id="cd02181">
    <property type="entry name" value="GH16_fungal_Lam16A_glucanase"/>
    <property type="match status" value="1"/>
</dbReference>
<dbReference type="GO" id="GO:0004553">
    <property type="term" value="F:hydrolase activity, hydrolyzing O-glycosyl compounds"/>
    <property type="evidence" value="ECO:0007669"/>
    <property type="project" value="InterPro"/>
</dbReference>